<evidence type="ECO:0000256" key="20">
    <source>
        <dbReference type="ARBA" id="ARBA00040123"/>
    </source>
</evidence>
<dbReference type="EC" id="3.1.2.2" evidence="19"/>
<sequence>MSTGRFVEAKTILATDMASHVHASVGRVPLITRLLQATVRPTCRFIKTGVSMSSLASRGRRSHTTNHNHSGICYTQFPQVRNVWNIPQVPSSSQNTWLPETEALYSQLRAQAEKSGWEQVRNTSTDSKPFPQFPRVMTKNGPVIHYAIFVSKEEKKLIGVCQFGVEAQGPKGLVHGGASATMHDVITAHLSLKAVSEKVLTASLTVDFKRPTLMRSAMLMEANIDKIEGSKIFLRSYLKSPDGATVYSSCSALYVNIGEKSQKS</sequence>
<evidence type="ECO:0000256" key="24">
    <source>
        <dbReference type="ARBA" id="ARBA00047969"/>
    </source>
</evidence>
<dbReference type="OrthoDB" id="506431at2759"/>
<protein>
    <recommendedName>
        <fullName evidence="20">Acyl-coenzyme A thioesterase THEM4</fullName>
        <ecNumber evidence="19">3.1.2.2</ecNumber>
    </recommendedName>
    <alternativeName>
        <fullName evidence="21">Thioesterase superfamily member 4</fullName>
    </alternativeName>
</protein>
<evidence type="ECO:0000313" key="28">
    <source>
        <dbReference type="Proteomes" id="UP000694845"/>
    </source>
</evidence>
<dbReference type="Pfam" id="PF03061">
    <property type="entry name" value="4HBT"/>
    <property type="match status" value="1"/>
</dbReference>
<keyword evidence="13" id="KW-0496">Mitochondrion</keyword>
<evidence type="ECO:0000256" key="3">
    <source>
        <dbReference type="ARBA" id="ARBA00004632"/>
    </source>
</evidence>
<keyword evidence="9" id="KW-0378">Hydrolase</keyword>
<evidence type="ECO:0000256" key="9">
    <source>
        <dbReference type="ARBA" id="ARBA00022801"/>
    </source>
</evidence>
<dbReference type="GO" id="GO:0032587">
    <property type="term" value="C:ruffle membrane"/>
    <property type="evidence" value="ECO:0007669"/>
    <property type="project" value="UniProtKB-SubCell"/>
</dbReference>
<keyword evidence="15" id="KW-0966">Cell projection</keyword>
<gene>
    <name evidence="29" type="primary">LOC110986239</name>
</gene>
<dbReference type="RefSeq" id="XP_022103654.1">
    <property type="nucleotide sequence ID" value="XM_022247962.1"/>
</dbReference>
<proteinExistence type="inferred from homology"/>
<evidence type="ECO:0000256" key="6">
    <source>
        <dbReference type="ARBA" id="ARBA00022490"/>
    </source>
</evidence>
<name>A0A8B7ZDA3_ACAPL</name>
<comment type="catalytic activity">
    <reaction evidence="25">
        <text>dodecanoyl-CoA + H2O = dodecanoate + CoA + H(+)</text>
        <dbReference type="Rhea" id="RHEA:30135"/>
        <dbReference type="ChEBI" id="CHEBI:15377"/>
        <dbReference type="ChEBI" id="CHEBI:15378"/>
        <dbReference type="ChEBI" id="CHEBI:18262"/>
        <dbReference type="ChEBI" id="CHEBI:57287"/>
        <dbReference type="ChEBI" id="CHEBI:57375"/>
    </reaction>
    <physiologicalReaction direction="left-to-right" evidence="25">
        <dbReference type="Rhea" id="RHEA:30136"/>
    </physiologicalReaction>
</comment>
<keyword evidence="14" id="KW-0472">Membrane</keyword>
<dbReference type="PANTHER" id="PTHR12418">
    <property type="entry name" value="ACYL-COENZYME A THIOESTERASE THEM4"/>
    <property type="match status" value="1"/>
</dbReference>
<comment type="catalytic activity">
    <reaction evidence="23">
        <text>hexadecanoyl-CoA + H2O = hexadecanoate + CoA + H(+)</text>
        <dbReference type="Rhea" id="RHEA:16645"/>
        <dbReference type="ChEBI" id="CHEBI:7896"/>
        <dbReference type="ChEBI" id="CHEBI:15377"/>
        <dbReference type="ChEBI" id="CHEBI:15378"/>
        <dbReference type="ChEBI" id="CHEBI:57287"/>
        <dbReference type="ChEBI" id="CHEBI:57379"/>
        <dbReference type="EC" id="3.1.2.2"/>
    </reaction>
    <physiologicalReaction direction="left-to-right" evidence="23">
        <dbReference type="Rhea" id="RHEA:16646"/>
    </physiologicalReaction>
</comment>
<organism evidence="28 29">
    <name type="scientific">Acanthaster planci</name>
    <name type="common">Crown-of-thorns starfish</name>
    <dbReference type="NCBI Taxonomy" id="133434"/>
    <lineage>
        <taxon>Eukaryota</taxon>
        <taxon>Metazoa</taxon>
        <taxon>Echinodermata</taxon>
        <taxon>Eleutherozoa</taxon>
        <taxon>Asterozoa</taxon>
        <taxon>Asteroidea</taxon>
        <taxon>Valvatacea</taxon>
        <taxon>Valvatida</taxon>
        <taxon>Acanthasteridae</taxon>
        <taxon>Acanthaster</taxon>
    </lineage>
</organism>
<keyword evidence="5" id="KW-1003">Cell membrane</keyword>
<evidence type="ECO:0000256" key="12">
    <source>
        <dbReference type="ARBA" id="ARBA00023098"/>
    </source>
</evidence>
<comment type="similarity">
    <text evidence="18">Belongs to the THEM4/THEM5 thioesterase family.</text>
</comment>
<evidence type="ECO:0000259" key="27">
    <source>
        <dbReference type="Pfam" id="PF03061"/>
    </source>
</evidence>
<evidence type="ECO:0000256" key="5">
    <source>
        <dbReference type="ARBA" id="ARBA00022475"/>
    </source>
</evidence>
<evidence type="ECO:0000256" key="8">
    <source>
        <dbReference type="ARBA" id="ARBA00022792"/>
    </source>
</evidence>
<dbReference type="Gene3D" id="3.10.129.10">
    <property type="entry name" value="Hotdog Thioesterase"/>
    <property type="match status" value="1"/>
</dbReference>
<evidence type="ECO:0000256" key="26">
    <source>
        <dbReference type="ARBA" id="ARBA00048180"/>
    </source>
</evidence>
<dbReference type="Proteomes" id="UP000694845">
    <property type="component" value="Unplaced"/>
</dbReference>
<comment type="catalytic activity">
    <reaction evidence="22">
        <text>octanoyl-CoA + H2O = octanoate + CoA + H(+)</text>
        <dbReference type="Rhea" id="RHEA:30143"/>
        <dbReference type="ChEBI" id="CHEBI:15377"/>
        <dbReference type="ChEBI" id="CHEBI:15378"/>
        <dbReference type="ChEBI" id="CHEBI:25646"/>
        <dbReference type="ChEBI" id="CHEBI:57287"/>
        <dbReference type="ChEBI" id="CHEBI:57386"/>
    </reaction>
    <physiologicalReaction direction="left-to-right" evidence="22">
        <dbReference type="Rhea" id="RHEA:30144"/>
    </physiologicalReaction>
</comment>
<keyword evidence="12" id="KW-0443">Lipid metabolism</keyword>
<dbReference type="GO" id="GO:0016787">
    <property type="term" value="F:hydrolase activity"/>
    <property type="evidence" value="ECO:0007669"/>
    <property type="project" value="UniProtKB-KW"/>
</dbReference>
<evidence type="ECO:0000256" key="2">
    <source>
        <dbReference type="ARBA" id="ARBA00004569"/>
    </source>
</evidence>
<evidence type="ECO:0000256" key="22">
    <source>
        <dbReference type="ARBA" id="ARBA00047588"/>
    </source>
</evidence>
<dbReference type="PANTHER" id="PTHR12418:SF19">
    <property type="entry name" value="ACYL-COENZYME A THIOESTERASE THEM4"/>
    <property type="match status" value="1"/>
</dbReference>
<keyword evidence="10" id="KW-0276">Fatty acid metabolism</keyword>
<comment type="catalytic activity">
    <reaction evidence="17">
        <text>(9Z)-octadecenoyl-CoA + H2O = (9Z)-octadecenoate + CoA + H(+)</text>
        <dbReference type="Rhea" id="RHEA:40139"/>
        <dbReference type="ChEBI" id="CHEBI:15377"/>
        <dbReference type="ChEBI" id="CHEBI:15378"/>
        <dbReference type="ChEBI" id="CHEBI:30823"/>
        <dbReference type="ChEBI" id="CHEBI:57287"/>
        <dbReference type="ChEBI" id="CHEBI:57387"/>
    </reaction>
    <physiologicalReaction direction="left-to-right" evidence="17">
        <dbReference type="Rhea" id="RHEA:40140"/>
    </physiologicalReaction>
</comment>
<evidence type="ECO:0000256" key="13">
    <source>
        <dbReference type="ARBA" id="ARBA00023128"/>
    </source>
</evidence>
<evidence type="ECO:0000256" key="11">
    <source>
        <dbReference type="ARBA" id="ARBA00022946"/>
    </source>
</evidence>
<evidence type="ECO:0000256" key="23">
    <source>
        <dbReference type="ARBA" id="ARBA00047734"/>
    </source>
</evidence>
<evidence type="ECO:0000256" key="15">
    <source>
        <dbReference type="ARBA" id="ARBA00023273"/>
    </source>
</evidence>
<dbReference type="GO" id="GO:0006631">
    <property type="term" value="P:fatty acid metabolic process"/>
    <property type="evidence" value="ECO:0007669"/>
    <property type="project" value="UniProtKB-KW"/>
</dbReference>
<keyword evidence="7" id="KW-0053">Apoptosis</keyword>
<evidence type="ECO:0000313" key="29">
    <source>
        <dbReference type="RefSeq" id="XP_022103654.1"/>
    </source>
</evidence>
<reference evidence="29" key="1">
    <citation type="submission" date="2025-08" db="UniProtKB">
        <authorList>
            <consortium name="RefSeq"/>
        </authorList>
    </citation>
    <scope>IDENTIFICATION</scope>
</reference>
<dbReference type="CDD" id="cd03443">
    <property type="entry name" value="PaaI_thioesterase"/>
    <property type="match status" value="1"/>
</dbReference>
<keyword evidence="6" id="KW-0963">Cytoplasm</keyword>
<comment type="catalytic activity">
    <reaction evidence="26">
        <text>tetradecanoyl-CoA + H2O = tetradecanoate + CoA + H(+)</text>
        <dbReference type="Rhea" id="RHEA:40119"/>
        <dbReference type="ChEBI" id="CHEBI:15377"/>
        <dbReference type="ChEBI" id="CHEBI:15378"/>
        <dbReference type="ChEBI" id="CHEBI:30807"/>
        <dbReference type="ChEBI" id="CHEBI:57287"/>
        <dbReference type="ChEBI" id="CHEBI:57385"/>
    </reaction>
    <physiologicalReaction direction="left-to-right" evidence="26">
        <dbReference type="Rhea" id="RHEA:40120"/>
    </physiologicalReaction>
</comment>
<dbReference type="GO" id="GO:0006915">
    <property type="term" value="P:apoptotic process"/>
    <property type="evidence" value="ECO:0007669"/>
    <property type="project" value="UniProtKB-KW"/>
</dbReference>
<evidence type="ECO:0000256" key="14">
    <source>
        <dbReference type="ARBA" id="ARBA00023136"/>
    </source>
</evidence>
<evidence type="ECO:0000256" key="25">
    <source>
        <dbReference type="ARBA" id="ARBA00048074"/>
    </source>
</evidence>
<evidence type="ECO:0000256" key="16">
    <source>
        <dbReference type="ARBA" id="ARBA00035852"/>
    </source>
</evidence>
<keyword evidence="11" id="KW-0809">Transit peptide</keyword>
<dbReference type="InterPro" id="IPR052365">
    <property type="entry name" value="THEM4/THEM5_acyl-CoA_thioest"/>
</dbReference>
<evidence type="ECO:0000256" key="7">
    <source>
        <dbReference type="ARBA" id="ARBA00022703"/>
    </source>
</evidence>
<comment type="catalytic activity">
    <reaction evidence="16">
        <text>(5Z,8Z,11Z,14Z)-eicosatetraenoyl-CoA + H2O = (5Z,8Z,11Z,14Z)-eicosatetraenoate + CoA + H(+)</text>
        <dbReference type="Rhea" id="RHEA:40151"/>
        <dbReference type="ChEBI" id="CHEBI:15377"/>
        <dbReference type="ChEBI" id="CHEBI:15378"/>
        <dbReference type="ChEBI" id="CHEBI:32395"/>
        <dbReference type="ChEBI" id="CHEBI:57287"/>
        <dbReference type="ChEBI" id="CHEBI:57368"/>
    </reaction>
    <physiologicalReaction direction="left-to-right" evidence="16">
        <dbReference type="Rhea" id="RHEA:40152"/>
    </physiologicalReaction>
</comment>
<evidence type="ECO:0000256" key="19">
    <source>
        <dbReference type="ARBA" id="ARBA00038848"/>
    </source>
</evidence>
<comment type="catalytic activity">
    <reaction evidence="24">
        <text>decanoyl-CoA + H2O = decanoate + CoA + H(+)</text>
        <dbReference type="Rhea" id="RHEA:40059"/>
        <dbReference type="ChEBI" id="CHEBI:15377"/>
        <dbReference type="ChEBI" id="CHEBI:15378"/>
        <dbReference type="ChEBI" id="CHEBI:27689"/>
        <dbReference type="ChEBI" id="CHEBI:57287"/>
        <dbReference type="ChEBI" id="CHEBI:61430"/>
    </reaction>
    <physiologicalReaction direction="left-to-right" evidence="24">
        <dbReference type="Rhea" id="RHEA:40060"/>
    </physiologicalReaction>
</comment>
<feature type="domain" description="Thioesterase" evidence="27">
    <location>
        <begin position="172"/>
        <end position="244"/>
    </location>
</feature>
<accession>A0A8B7ZDA3</accession>
<comment type="subcellular location">
    <subcellularLocation>
        <location evidence="3">Cell projection</location>
        <location evidence="3">Ruffle membrane</location>
    </subcellularLocation>
    <subcellularLocation>
        <location evidence="1">Cytoplasm</location>
    </subcellularLocation>
    <subcellularLocation>
        <location evidence="4">Mitochondrion inner membrane</location>
        <topology evidence="4">Peripheral membrane protein</topology>
    </subcellularLocation>
    <subcellularLocation>
        <location evidence="2">Mitochondrion intermembrane space</location>
    </subcellularLocation>
</comment>
<dbReference type="GO" id="GO:0005758">
    <property type="term" value="C:mitochondrial intermembrane space"/>
    <property type="evidence" value="ECO:0007669"/>
    <property type="project" value="UniProtKB-SubCell"/>
</dbReference>
<evidence type="ECO:0000256" key="10">
    <source>
        <dbReference type="ARBA" id="ARBA00022832"/>
    </source>
</evidence>
<dbReference type="KEGG" id="aplc:110986239"/>
<evidence type="ECO:0000256" key="1">
    <source>
        <dbReference type="ARBA" id="ARBA00004496"/>
    </source>
</evidence>
<keyword evidence="8" id="KW-0999">Mitochondrion inner membrane</keyword>
<evidence type="ECO:0000256" key="17">
    <source>
        <dbReference type="ARBA" id="ARBA00037002"/>
    </source>
</evidence>
<dbReference type="InterPro" id="IPR006683">
    <property type="entry name" value="Thioestr_dom"/>
</dbReference>
<dbReference type="GO" id="GO:0005743">
    <property type="term" value="C:mitochondrial inner membrane"/>
    <property type="evidence" value="ECO:0007669"/>
    <property type="project" value="UniProtKB-SubCell"/>
</dbReference>
<evidence type="ECO:0000256" key="4">
    <source>
        <dbReference type="ARBA" id="ARBA00004637"/>
    </source>
</evidence>
<dbReference type="AlphaFoldDB" id="A0A8B7ZDA3"/>
<dbReference type="GeneID" id="110986239"/>
<keyword evidence="28" id="KW-1185">Reference proteome</keyword>
<dbReference type="SUPFAM" id="SSF54637">
    <property type="entry name" value="Thioesterase/thiol ester dehydrase-isomerase"/>
    <property type="match status" value="1"/>
</dbReference>
<evidence type="ECO:0000256" key="18">
    <source>
        <dbReference type="ARBA" id="ARBA00038456"/>
    </source>
</evidence>
<dbReference type="InterPro" id="IPR029069">
    <property type="entry name" value="HotDog_dom_sf"/>
</dbReference>
<evidence type="ECO:0000256" key="21">
    <source>
        <dbReference type="ARBA" id="ARBA00043210"/>
    </source>
</evidence>